<gene>
    <name evidence="2" type="ORF">Bpfe_022045</name>
</gene>
<evidence type="ECO:0000313" key="2">
    <source>
        <dbReference type="EMBL" id="KAK0048602.1"/>
    </source>
</evidence>
<feature type="compositionally biased region" description="Pro residues" evidence="1">
    <location>
        <begin position="59"/>
        <end position="69"/>
    </location>
</feature>
<evidence type="ECO:0000256" key="1">
    <source>
        <dbReference type="SAM" id="MobiDB-lite"/>
    </source>
</evidence>
<feature type="region of interest" description="Disordered" evidence="1">
    <location>
        <begin position="25"/>
        <end position="44"/>
    </location>
</feature>
<dbReference type="Proteomes" id="UP001233172">
    <property type="component" value="Unassembled WGS sequence"/>
</dbReference>
<name>A0AAD8F1T7_BIOPF</name>
<comment type="caution">
    <text evidence="2">The sequence shown here is derived from an EMBL/GenBank/DDBJ whole genome shotgun (WGS) entry which is preliminary data.</text>
</comment>
<reference evidence="2" key="2">
    <citation type="submission" date="2023-04" db="EMBL/GenBank/DDBJ databases">
        <authorList>
            <person name="Bu L."/>
            <person name="Lu L."/>
            <person name="Laidemitt M.R."/>
            <person name="Zhang S.M."/>
            <person name="Mutuku M."/>
            <person name="Mkoji G."/>
            <person name="Steinauer M."/>
            <person name="Loker E.S."/>
        </authorList>
    </citation>
    <scope>NUCLEOTIDE SEQUENCE</scope>
    <source>
        <strain evidence="2">KasaAsao</strain>
        <tissue evidence="2">Whole Snail</tissue>
    </source>
</reference>
<evidence type="ECO:0000313" key="3">
    <source>
        <dbReference type="Proteomes" id="UP001233172"/>
    </source>
</evidence>
<feature type="region of interest" description="Disordered" evidence="1">
    <location>
        <begin position="52"/>
        <end position="77"/>
    </location>
</feature>
<dbReference type="EMBL" id="JASAOG010000136">
    <property type="protein sequence ID" value="KAK0048602.1"/>
    <property type="molecule type" value="Genomic_DNA"/>
</dbReference>
<reference evidence="2" key="1">
    <citation type="journal article" date="2023" name="PLoS Negl. Trop. Dis.">
        <title>A genome sequence for Biomphalaria pfeifferi, the major vector snail for the human-infecting parasite Schistosoma mansoni.</title>
        <authorList>
            <person name="Bu L."/>
            <person name="Lu L."/>
            <person name="Laidemitt M.R."/>
            <person name="Zhang S.M."/>
            <person name="Mutuku M."/>
            <person name="Mkoji G."/>
            <person name="Steinauer M."/>
            <person name="Loker E.S."/>
        </authorList>
    </citation>
    <scope>NUCLEOTIDE SEQUENCE</scope>
    <source>
        <strain evidence="2">KasaAsao</strain>
    </source>
</reference>
<dbReference type="AlphaFoldDB" id="A0AAD8F1T7"/>
<organism evidence="2 3">
    <name type="scientific">Biomphalaria pfeifferi</name>
    <name type="common">Bloodfluke planorb</name>
    <name type="synonym">Freshwater snail</name>
    <dbReference type="NCBI Taxonomy" id="112525"/>
    <lineage>
        <taxon>Eukaryota</taxon>
        <taxon>Metazoa</taxon>
        <taxon>Spiralia</taxon>
        <taxon>Lophotrochozoa</taxon>
        <taxon>Mollusca</taxon>
        <taxon>Gastropoda</taxon>
        <taxon>Heterobranchia</taxon>
        <taxon>Euthyneura</taxon>
        <taxon>Panpulmonata</taxon>
        <taxon>Hygrophila</taxon>
        <taxon>Lymnaeoidea</taxon>
        <taxon>Planorbidae</taxon>
        <taxon>Biomphalaria</taxon>
    </lineage>
</organism>
<accession>A0AAD8F1T7</accession>
<keyword evidence="3" id="KW-1185">Reference proteome</keyword>
<proteinExistence type="predicted"/>
<sequence>MPATFWSFRGSADSFHFTGQASYYSKEAEEDQGSEGMSAATGARLESLAEVSGLLPPTADRPPPAPPPHRINCLRRP</sequence>
<protein>
    <submittedName>
        <fullName evidence="2">Uncharacterized protein</fullName>
    </submittedName>
</protein>